<dbReference type="EMBL" id="BGPR01041507">
    <property type="protein sequence ID" value="GBO17789.1"/>
    <property type="molecule type" value="Genomic_DNA"/>
</dbReference>
<gene>
    <name evidence="1" type="ORF">AVEN_25910_1</name>
</gene>
<evidence type="ECO:0000313" key="2">
    <source>
        <dbReference type="Proteomes" id="UP000499080"/>
    </source>
</evidence>
<dbReference type="OrthoDB" id="8197617at2759"/>
<keyword evidence="2" id="KW-1185">Reference proteome</keyword>
<dbReference type="AlphaFoldDB" id="A0A4Y2UXN9"/>
<protein>
    <recommendedName>
        <fullName evidence="3">Reverse transcriptase domain-containing protein</fullName>
    </recommendedName>
</protein>
<name>A0A4Y2UXN9_ARAVE</name>
<evidence type="ECO:0000313" key="1">
    <source>
        <dbReference type="EMBL" id="GBO17789.1"/>
    </source>
</evidence>
<organism evidence="1 2">
    <name type="scientific">Araneus ventricosus</name>
    <name type="common">Orbweaver spider</name>
    <name type="synonym">Epeira ventricosa</name>
    <dbReference type="NCBI Taxonomy" id="182803"/>
    <lineage>
        <taxon>Eukaryota</taxon>
        <taxon>Metazoa</taxon>
        <taxon>Ecdysozoa</taxon>
        <taxon>Arthropoda</taxon>
        <taxon>Chelicerata</taxon>
        <taxon>Arachnida</taxon>
        <taxon>Araneae</taxon>
        <taxon>Araneomorphae</taxon>
        <taxon>Entelegynae</taxon>
        <taxon>Araneoidea</taxon>
        <taxon>Araneidae</taxon>
        <taxon>Araneus</taxon>
    </lineage>
</organism>
<evidence type="ECO:0008006" key="3">
    <source>
        <dbReference type="Google" id="ProtNLM"/>
    </source>
</evidence>
<reference evidence="1 2" key="1">
    <citation type="journal article" date="2019" name="Sci. Rep.">
        <title>Orb-weaving spider Araneus ventricosus genome elucidates the spidroin gene catalogue.</title>
        <authorList>
            <person name="Kono N."/>
            <person name="Nakamura H."/>
            <person name="Ohtoshi R."/>
            <person name="Moran D.A.P."/>
            <person name="Shinohara A."/>
            <person name="Yoshida Y."/>
            <person name="Fujiwara M."/>
            <person name="Mori M."/>
            <person name="Tomita M."/>
            <person name="Arakawa K."/>
        </authorList>
    </citation>
    <scope>NUCLEOTIDE SEQUENCE [LARGE SCALE GENOMIC DNA]</scope>
</reference>
<accession>A0A4Y2UXN9</accession>
<dbReference type="Proteomes" id="UP000499080">
    <property type="component" value="Unassembled WGS sequence"/>
</dbReference>
<comment type="caution">
    <text evidence="1">The sequence shown here is derived from an EMBL/GenBank/DDBJ whole genome shotgun (WGS) entry which is preliminary data.</text>
</comment>
<proteinExistence type="predicted"/>
<sequence length="179" mass="20311">MTEQLAIVSDFCRRFGLELNVRKCKSVLLRCIRDCVVVDTAANCMVEGKEIPWCRVYTLKKPCIFGLEGRLREMIERIGERGSGLKPDQRVALLSTYAVPRLLRQMKYFPVSGVFLDCLDEIIRMAVKNWVKLPPSTTDGVLYAANKDGGLPIPKLKMILSEAKAKTLTKRKSHSRHSR</sequence>